<dbReference type="AlphaFoldDB" id="A0A7X0F4Y7"/>
<dbReference type="EMBL" id="JACHOU010000002">
    <property type="protein sequence ID" value="MBB6353196.1"/>
    <property type="molecule type" value="Genomic_DNA"/>
</dbReference>
<dbReference type="Gene3D" id="2.40.160.20">
    <property type="match status" value="1"/>
</dbReference>
<proteinExistence type="inferred from homology"/>
<keyword evidence="4" id="KW-0998">Cell outer membrane</keyword>
<evidence type="ECO:0000259" key="7">
    <source>
        <dbReference type="Pfam" id="PF13505"/>
    </source>
</evidence>
<feature type="domain" description="Outer membrane protein beta-barrel" evidence="7">
    <location>
        <begin position="14"/>
        <end position="260"/>
    </location>
</feature>
<keyword evidence="3" id="KW-0472">Membrane</keyword>
<protein>
    <submittedName>
        <fullName evidence="8">Opacity protein-like surface antigen</fullName>
    </submittedName>
</protein>
<dbReference type="Pfam" id="PF13505">
    <property type="entry name" value="OMP_b-brl"/>
    <property type="match status" value="1"/>
</dbReference>
<evidence type="ECO:0000256" key="3">
    <source>
        <dbReference type="ARBA" id="ARBA00023136"/>
    </source>
</evidence>
<feature type="signal peptide" evidence="6">
    <location>
        <begin position="1"/>
        <end position="23"/>
    </location>
</feature>
<accession>A0A7X0F4Y7</accession>
<dbReference type="PANTHER" id="PTHR34001:SF3">
    <property type="entry name" value="BLL7405 PROTEIN"/>
    <property type="match status" value="1"/>
</dbReference>
<evidence type="ECO:0000256" key="1">
    <source>
        <dbReference type="ARBA" id="ARBA00004442"/>
    </source>
</evidence>
<dbReference type="InterPro" id="IPR011250">
    <property type="entry name" value="OMP/PagP_B-barrel"/>
</dbReference>
<dbReference type="InterPro" id="IPR051692">
    <property type="entry name" value="OMP-like"/>
</dbReference>
<keyword evidence="9" id="KW-1185">Reference proteome</keyword>
<reference evidence="8 9" key="1">
    <citation type="submission" date="2020-08" db="EMBL/GenBank/DDBJ databases">
        <title>Genomic Encyclopedia of Type Strains, Phase IV (KMG-IV): sequencing the most valuable type-strain genomes for metagenomic binning, comparative biology and taxonomic classification.</title>
        <authorList>
            <person name="Goeker M."/>
        </authorList>
    </citation>
    <scope>NUCLEOTIDE SEQUENCE [LARGE SCALE GENOMIC DNA]</scope>
    <source>
        <strain evidence="8 9">DSM 7051</strain>
    </source>
</reference>
<evidence type="ECO:0000313" key="8">
    <source>
        <dbReference type="EMBL" id="MBB6353196.1"/>
    </source>
</evidence>
<evidence type="ECO:0000256" key="5">
    <source>
        <dbReference type="ARBA" id="ARBA00038306"/>
    </source>
</evidence>
<name>A0A7X0F4Y7_9HYPH</name>
<evidence type="ECO:0000256" key="6">
    <source>
        <dbReference type="SAM" id="SignalP"/>
    </source>
</evidence>
<dbReference type="SUPFAM" id="SSF56925">
    <property type="entry name" value="OMPA-like"/>
    <property type="match status" value="1"/>
</dbReference>
<keyword evidence="2 6" id="KW-0732">Signal</keyword>
<gene>
    <name evidence="8" type="ORF">GGR00_000964</name>
</gene>
<dbReference type="Proteomes" id="UP000536262">
    <property type="component" value="Unassembled WGS sequence"/>
</dbReference>
<evidence type="ECO:0000313" key="9">
    <source>
        <dbReference type="Proteomes" id="UP000536262"/>
    </source>
</evidence>
<comment type="subcellular location">
    <subcellularLocation>
        <location evidence="1">Cell outer membrane</location>
    </subcellularLocation>
</comment>
<feature type="chain" id="PRO_5031081213" evidence="6">
    <location>
        <begin position="24"/>
        <end position="260"/>
    </location>
</feature>
<dbReference type="PANTHER" id="PTHR34001">
    <property type="entry name" value="BLL7405 PROTEIN"/>
    <property type="match status" value="1"/>
</dbReference>
<comment type="caution">
    <text evidence="8">The sequence shown here is derived from an EMBL/GenBank/DDBJ whole genome shotgun (WGS) entry which is preliminary data.</text>
</comment>
<organism evidence="8 9">
    <name type="scientific">Aminobacter aganoensis</name>
    <dbReference type="NCBI Taxonomy" id="83264"/>
    <lineage>
        <taxon>Bacteria</taxon>
        <taxon>Pseudomonadati</taxon>
        <taxon>Pseudomonadota</taxon>
        <taxon>Alphaproteobacteria</taxon>
        <taxon>Hyphomicrobiales</taxon>
        <taxon>Phyllobacteriaceae</taxon>
        <taxon>Aminobacter</taxon>
    </lineage>
</organism>
<dbReference type="RefSeq" id="WP_082496667.1">
    <property type="nucleotide sequence ID" value="NZ_BAABEG010000001.1"/>
</dbReference>
<dbReference type="InterPro" id="IPR027385">
    <property type="entry name" value="Beta-barrel_OMP"/>
</dbReference>
<dbReference type="GO" id="GO:0009279">
    <property type="term" value="C:cell outer membrane"/>
    <property type="evidence" value="ECO:0007669"/>
    <property type="project" value="UniProtKB-SubCell"/>
</dbReference>
<evidence type="ECO:0000256" key="4">
    <source>
        <dbReference type="ARBA" id="ARBA00023237"/>
    </source>
</evidence>
<sequence>MRFHCRTGFGIFCVLALATGAQAQDLTAHDWSGVYLGASIGGVGGSGKVEATTSDGFVGSYFTSPDPEQIAATVAGPLSQWRATGGVFAGYGQQWDNLYLAVEGSANSLSFDGSRSSGAVYLSNPDGQFTHRLSATADWQATVRARLGLAQDRWLGYVTGGAAVTRIKLDATFADDFLGAGAAGHSASDDTVLGFVLGSGGEYALNDRWTARVEYLYADYGKVSTSSVVTNPAFPVFSNDLDTSFRFRTHTISVGLHHRF</sequence>
<evidence type="ECO:0000256" key="2">
    <source>
        <dbReference type="ARBA" id="ARBA00022729"/>
    </source>
</evidence>
<comment type="similarity">
    <text evidence="5">Belongs to the Omp25/RopB family.</text>
</comment>